<evidence type="ECO:0000313" key="1">
    <source>
        <dbReference type="EMBL" id="KKD01398.1"/>
    </source>
</evidence>
<organism evidence="1 2">
    <name type="scientific">Photobacterium halotolerans</name>
    <dbReference type="NCBI Taxonomy" id="265726"/>
    <lineage>
        <taxon>Bacteria</taxon>
        <taxon>Pseudomonadati</taxon>
        <taxon>Pseudomonadota</taxon>
        <taxon>Gammaproteobacteria</taxon>
        <taxon>Vibrionales</taxon>
        <taxon>Vibrionaceae</taxon>
        <taxon>Photobacterium</taxon>
    </lineage>
</organism>
<evidence type="ECO:0000313" key="2">
    <source>
        <dbReference type="Proteomes" id="UP000033633"/>
    </source>
</evidence>
<comment type="caution">
    <text evidence="1">The sequence shown here is derived from an EMBL/GenBank/DDBJ whole genome shotgun (WGS) entry which is preliminary data.</text>
</comment>
<dbReference type="RefSeq" id="WP_046218727.1">
    <property type="nucleotide sequence ID" value="NZ_JWYV01000001.1"/>
</dbReference>
<evidence type="ECO:0008006" key="3">
    <source>
        <dbReference type="Google" id="ProtNLM"/>
    </source>
</evidence>
<dbReference type="Proteomes" id="UP000033633">
    <property type="component" value="Unassembled WGS sequence"/>
</dbReference>
<name>A0A0F5VH62_9GAMM</name>
<sequence length="95" mass="10840">MSTRKHDKYDTNNLQAIFVYIFNEMYGCTKKQAFITIDLASQKYMSVMRVLCKCRERASVSRSETAPAAFATYPEKTCTRLCLPDESWLLVGVPG</sequence>
<reference evidence="1 2" key="1">
    <citation type="submission" date="2014-12" db="EMBL/GenBank/DDBJ databases">
        <title>Mercury Reductase activity and rhizosphere competence traits in the genome of root associated Photobacterium halotolerans MELD1.</title>
        <authorList>
            <person name="Mathew D.C."/>
            <person name="Huang C.-C."/>
        </authorList>
    </citation>
    <scope>NUCLEOTIDE SEQUENCE [LARGE SCALE GENOMIC DNA]</scope>
    <source>
        <strain evidence="1 2">MELD1</strain>
    </source>
</reference>
<dbReference type="AlphaFoldDB" id="A0A0F5VH62"/>
<keyword evidence="2" id="KW-1185">Reference proteome</keyword>
<dbReference type="PATRIC" id="fig|265726.11.peg.166"/>
<proteinExistence type="predicted"/>
<protein>
    <recommendedName>
        <fullName evidence="3">Transposase</fullName>
    </recommendedName>
</protein>
<gene>
    <name evidence="1" type="ORF">KY46_00775</name>
</gene>
<accession>A0A0F5VH62</accession>
<dbReference type="EMBL" id="JWYV01000001">
    <property type="protein sequence ID" value="KKD01398.1"/>
    <property type="molecule type" value="Genomic_DNA"/>
</dbReference>